<proteinExistence type="predicted"/>
<accession>A0A5C5YYK8</accession>
<comment type="caution">
    <text evidence="1">The sequence shown here is derived from an EMBL/GenBank/DDBJ whole genome shotgun (WGS) entry which is preliminary data.</text>
</comment>
<evidence type="ECO:0000313" key="2">
    <source>
        <dbReference type="Proteomes" id="UP000315010"/>
    </source>
</evidence>
<dbReference type="Proteomes" id="UP000315010">
    <property type="component" value="Unassembled WGS sequence"/>
</dbReference>
<sequence length="57" mass="6248">MPAGLTSVGFAGLTHPYRWLLVADSLHAQTQTSFHNHAGTVITQLDRDRAPTEPCPY</sequence>
<organism evidence="1 2">
    <name type="scientific">Novipirellula herctigrandis</name>
    <dbReference type="NCBI Taxonomy" id="2527986"/>
    <lineage>
        <taxon>Bacteria</taxon>
        <taxon>Pseudomonadati</taxon>
        <taxon>Planctomycetota</taxon>
        <taxon>Planctomycetia</taxon>
        <taxon>Pirellulales</taxon>
        <taxon>Pirellulaceae</taxon>
        <taxon>Novipirellula</taxon>
    </lineage>
</organism>
<protein>
    <submittedName>
        <fullName evidence="1">Uncharacterized protein</fullName>
    </submittedName>
</protein>
<gene>
    <name evidence="1" type="ORF">CA13_10630</name>
</gene>
<name>A0A5C5YYK8_9BACT</name>
<dbReference type="EMBL" id="SJPJ01000001">
    <property type="protein sequence ID" value="TWT79657.1"/>
    <property type="molecule type" value="Genomic_DNA"/>
</dbReference>
<keyword evidence="2" id="KW-1185">Reference proteome</keyword>
<evidence type="ECO:0000313" key="1">
    <source>
        <dbReference type="EMBL" id="TWT79657.1"/>
    </source>
</evidence>
<reference evidence="1 2" key="1">
    <citation type="submission" date="2019-02" db="EMBL/GenBank/DDBJ databases">
        <title>Deep-cultivation of Planctomycetes and their phenomic and genomic characterization uncovers novel biology.</title>
        <authorList>
            <person name="Wiegand S."/>
            <person name="Jogler M."/>
            <person name="Boedeker C."/>
            <person name="Pinto D."/>
            <person name="Vollmers J."/>
            <person name="Rivas-Marin E."/>
            <person name="Kohn T."/>
            <person name="Peeters S.H."/>
            <person name="Heuer A."/>
            <person name="Rast P."/>
            <person name="Oberbeckmann S."/>
            <person name="Bunk B."/>
            <person name="Jeske O."/>
            <person name="Meyerdierks A."/>
            <person name="Storesund J.E."/>
            <person name="Kallscheuer N."/>
            <person name="Luecker S."/>
            <person name="Lage O.M."/>
            <person name="Pohl T."/>
            <person name="Merkel B.J."/>
            <person name="Hornburger P."/>
            <person name="Mueller R.-W."/>
            <person name="Bruemmer F."/>
            <person name="Labrenz M."/>
            <person name="Spormann A.M."/>
            <person name="Op Den Camp H."/>
            <person name="Overmann J."/>
            <person name="Amann R."/>
            <person name="Jetten M.S.M."/>
            <person name="Mascher T."/>
            <person name="Medema M.H."/>
            <person name="Devos D.P."/>
            <person name="Kaster A.-K."/>
            <person name="Ovreas L."/>
            <person name="Rohde M."/>
            <person name="Galperin M.Y."/>
            <person name="Jogler C."/>
        </authorList>
    </citation>
    <scope>NUCLEOTIDE SEQUENCE [LARGE SCALE GENOMIC DNA]</scope>
    <source>
        <strain evidence="1 2">CA13</strain>
    </source>
</reference>
<dbReference type="AlphaFoldDB" id="A0A5C5YYK8"/>